<dbReference type="PROSITE" id="PS00369">
    <property type="entry name" value="PTS_HPR_HIS"/>
    <property type="match status" value="1"/>
</dbReference>
<evidence type="ECO:0000313" key="7">
    <source>
        <dbReference type="Proteomes" id="UP001279642"/>
    </source>
</evidence>
<dbReference type="EMBL" id="JAXCLW010000001">
    <property type="protein sequence ID" value="MDY0882355.1"/>
    <property type="molecule type" value="Genomic_DNA"/>
</dbReference>
<keyword evidence="3" id="KW-0963">Cytoplasm</keyword>
<dbReference type="PROSITE" id="PS51350">
    <property type="entry name" value="PTS_HPR_DOM"/>
    <property type="match status" value="1"/>
</dbReference>
<dbReference type="InterPro" id="IPR050399">
    <property type="entry name" value="HPr"/>
</dbReference>
<evidence type="ECO:0000259" key="5">
    <source>
        <dbReference type="PROSITE" id="PS51350"/>
    </source>
</evidence>
<evidence type="ECO:0000256" key="3">
    <source>
        <dbReference type="ARBA" id="ARBA00022490"/>
    </source>
</evidence>
<dbReference type="InterPro" id="IPR000032">
    <property type="entry name" value="HPr-like"/>
</dbReference>
<sequence>MKTRMTNGESNAATGGPVKIVIKNQRGLHARAAAKFVKVASGFDADIRVIKGEVEVSGQSIMGLMMLAAGIGCEIELRASGPAASTALRAITELIDRKFDEE</sequence>
<dbReference type="PANTHER" id="PTHR33705:SF2">
    <property type="entry name" value="PHOSPHOCARRIER PROTEIN NPR"/>
    <property type="match status" value="1"/>
</dbReference>
<dbReference type="NCBIfam" id="TIGR01003">
    <property type="entry name" value="PTS_HPr_family"/>
    <property type="match status" value="1"/>
</dbReference>
<dbReference type="CDD" id="cd00367">
    <property type="entry name" value="PTS-HPr_like"/>
    <property type="match status" value="1"/>
</dbReference>
<comment type="caution">
    <text evidence="6">The sequence shown here is derived from an EMBL/GenBank/DDBJ whole genome shotgun (WGS) entry which is preliminary data.</text>
</comment>
<dbReference type="PRINTS" id="PR00107">
    <property type="entry name" value="PHOSPHOCPHPR"/>
</dbReference>
<proteinExistence type="inferred from homology"/>
<keyword evidence="4" id="KW-0598">Phosphotransferase system</keyword>
<keyword evidence="7" id="KW-1185">Reference proteome</keyword>
<dbReference type="InterPro" id="IPR001020">
    <property type="entry name" value="PTS_HPr_His_P_site"/>
</dbReference>
<dbReference type="Proteomes" id="UP001279642">
    <property type="component" value="Unassembled WGS sequence"/>
</dbReference>
<comment type="similarity">
    <text evidence="2">Belongs to the HPr family.</text>
</comment>
<dbReference type="InterPro" id="IPR035895">
    <property type="entry name" value="HPr-like_sf"/>
</dbReference>
<name>A0ABU5E7P9_9PROT</name>
<organism evidence="6 7">
    <name type="scientific">Dongia soli</name>
    <dbReference type="NCBI Taxonomy" id="600628"/>
    <lineage>
        <taxon>Bacteria</taxon>
        <taxon>Pseudomonadati</taxon>
        <taxon>Pseudomonadota</taxon>
        <taxon>Alphaproteobacteria</taxon>
        <taxon>Rhodospirillales</taxon>
        <taxon>Dongiaceae</taxon>
        <taxon>Dongia</taxon>
    </lineage>
</organism>
<dbReference type="SUPFAM" id="SSF55594">
    <property type="entry name" value="HPr-like"/>
    <property type="match status" value="1"/>
</dbReference>
<reference evidence="6 7" key="1">
    <citation type="journal article" date="2016" name="Antonie Van Leeuwenhoek">
        <title>Dongia soli sp. nov., isolated from soil from Dokdo, Korea.</title>
        <authorList>
            <person name="Kim D.U."/>
            <person name="Lee H."/>
            <person name="Kim H."/>
            <person name="Kim S.G."/>
            <person name="Ka J.O."/>
        </authorList>
    </citation>
    <scope>NUCLEOTIDE SEQUENCE [LARGE SCALE GENOMIC DNA]</scope>
    <source>
        <strain evidence="6 7">D78</strain>
    </source>
</reference>
<dbReference type="Pfam" id="PF00381">
    <property type="entry name" value="PTS-HPr"/>
    <property type="match status" value="1"/>
</dbReference>
<dbReference type="PANTHER" id="PTHR33705">
    <property type="entry name" value="PHOSPHOCARRIER PROTEIN HPR"/>
    <property type="match status" value="1"/>
</dbReference>
<comment type="subcellular location">
    <subcellularLocation>
        <location evidence="1">Cytoplasm</location>
    </subcellularLocation>
</comment>
<accession>A0ABU5E7P9</accession>
<evidence type="ECO:0000256" key="1">
    <source>
        <dbReference type="ARBA" id="ARBA00004496"/>
    </source>
</evidence>
<evidence type="ECO:0000313" key="6">
    <source>
        <dbReference type="EMBL" id="MDY0882355.1"/>
    </source>
</evidence>
<gene>
    <name evidence="6" type="ORF">SMD27_05845</name>
</gene>
<evidence type="ECO:0000256" key="4">
    <source>
        <dbReference type="ARBA" id="ARBA00022683"/>
    </source>
</evidence>
<dbReference type="RefSeq" id="WP_320507379.1">
    <property type="nucleotide sequence ID" value="NZ_JAXCLW010000001.1"/>
</dbReference>
<dbReference type="Gene3D" id="3.30.1340.10">
    <property type="entry name" value="HPr-like"/>
    <property type="match status" value="1"/>
</dbReference>
<evidence type="ECO:0000256" key="2">
    <source>
        <dbReference type="ARBA" id="ARBA00010736"/>
    </source>
</evidence>
<protein>
    <submittedName>
        <fullName evidence="6">HPr family phosphocarrier protein</fullName>
    </submittedName>
</protein>
<feature type="domain" description="HPr" evidence="5">
    <location>
        <begin position="15"/>
        <end position="102"/>
    </location>
</feature>